<feature type="compositionally biased region" description="Polar residues" evidence="1">
    <location>
        <begin position="393"/>
        <end position="434"/>
    </location>
</feature>
<keyword evidence="4" id="KW-1185">Reference proteome</keyword>
<gene>
    <name evidence="3" type="ORF">NLI96_g4004</name>
</gene>
<dbReference type="AlphaFoldDB" id="A0AAD5V5Z3"/>
<evidence type="ECO:0000313" key="3">
    <source>
        <dbReference type="EMBL" id="KAJ3486771.1"/>
    </source>
</evidence>
<feature type="compositionally biased region" description="Polar residues" evidence="1">
    <location>
        <begin position="566"/>
        <end position="592"/>
    </location>
</feature>
<evidence type="ECO:0000256" key="1">
    <source>
        <dbReference type="SAM" id="MobiDB-lite"/>
    </source>
</evidence>
<dbReference type="Gene3D" id="3.40.390.10">
    <property type="entry name" value="Collagenase (Catalytic Domain)"/>
    <property type="match status" value="1"/>
</dbReference>
<evidence type="ECO:0000313" key="4">
    <source>
        <dbReference type="Proteomes" id="UP001212997"/>
    </source>
</evidence>
<proteinExistence type="predicted"/>
<evidence type="ECO:0000256" key="2">
    <source>
        <dbReference type="SAM" id="SignalP"/>
    </source>
</evidence>
<feature type="compositionally biased region" description="Polar residues" evidence="1">
    <location>
        <begin position="443"/>
        <end position="461"/>
    </location>
</feature>
<feature type="compositionally biased region" description="Low complexity" evidence="1">
    <location>
        <begin position="725"/>
        <end position="753"/>
    </location>
</feature>
<keyword evidence="2" id="KW-0732">Signal</keyword>
<dbReference type="Proteomes" id="UP001212997">
    <property type="component" value="Unassembled WGS sequence"/>
</dbReference>
<feature type="signal peptide" evidence="2">
    <location>
        <begin position="1"/>
        <end position="19"/>
    </location>
</feature>
<dbReference type="EMBL" id="JANAWD010000111">
    <property type="protein sequence ID" value="KAJ3486771.1"/>
    <property type="molecule type" value="Genomic_DNA"/>
</dbReference>
<feature type="compositionally biased region" description="Polar residues" evidence="1">
    <location>
        <begin position="712"/>
        <end position="723"/>
    </location>
</feature>
<feature type="compositionally biased region" description="Low complexity" evidence="1">
    <location>
        <begin position="803"/>
        <end position="822"/>
    </location>
</feature>
<protein>
    <recommendedName>
        <fullName evidence="5">Lysine-specific metallo-endopeptidase domain-containing protein</fullName>
    </recommendedName>
</protein>
<accession>A0AAD5V5Z3</accession>
<reference evidence="3" key="1">
    <citation type="submission" date="2022-07" db="EMBL/GenBank/DDBJ databases">
        <title>Genome Sequence of Physisporinus lineatus.</title>
        <authorList>
            <person name="Buettner E."/>
        </authorList>
    </citation>
    <scope>NUCLEOTIDE SEQUENCE</scope>
    <source>
        <strain evidence="3">VT162</strain>
    </source>
</reference>
<feature type="region of interest" description="Disordered" evidence="1">
    <location>
        <begin position="367"/>
        <end position="856"/>
    </location>
</feature>
<feature type="compositionally biased region" description="Polar residues" evidence="1">
    <location>
        <begin position="599"/>
        <end position="609"/>
    </location>
</feature>
<dbReference type="GO" id="GO:0008237">
    <property type="term" value="F:metallopeptidase activity"/>
    <property type="evidence" value="ECO:0007669"/>
    <property type="project" value="InterPro"/>
</dbReference>
<feature type="chain" id="PRO_5041975058" description="Lysine-specific metallo-endopeptidase domain-containing protein" evidence="2">
    <location>
        <begin position="20"/>
        <end position="856"/>
    </location>
</feature>
<organism evidence="3 4">
    <name type="scientific">Meripilus lineatus</name>
    <dbReference type="NCBI Taxonomy" id="2056292"/>
    <lineage>
        <taxon>Eukaryota</taxon>
        <taxon>Fungi</taxon>
        <taxon>Dikarya</taxon>
        <taxon>Basidiomycota</taxon>
        <taxon>Agaricomycotina</taxon>
        <taxon>Agaricomycetes</taxon>
        <taxon>Polyporales</taxon>
        <taxon>Meripilaceae</taxon>
        <taxon>Meripilus</taxon>
    </lineage>
</organism>
<sequence>MRFPYFVLAFVLVADVVLAVPLGIEFDNEPNTKQEKANKKRLQRAKTEANRQIGKMRIGFDKYKAGDVEATKIYEAAFGKNNVNSDDTKVDEAITKLQNPQSKLEVEVAKHWDNNDPDLIAGVRFTEPNNGLATSPWTPQRAVFTDKFHGSSDKSRASVFIHEATHQLLRTGDDVWTDGNIVTNKPADNHKKAQKKAQNMNLDQGYTTGTSMHKTLDAVEQDKFFTSIRNSAKNMHDNADSYALYASLCSETYKRSLDLREYGLFRRALLERDDAQLIQLARRNKCKLPKDYFKKKASEKKMVGKLVFPKGKSPTSNAIPKTVMSLLIAGESMMRLPTHRYAQMSPVGTKSTKGLPKNHAIQSTFLAGKPSHATSKGKPPLAGPLTRLGTHGLSKSPSGIPQSRLGTHGRPTTNGPSSKRPTTGSPSKKSSINRSGKLPVANHPSSRPATRPSAKTPQSLKPVTRLAGAKPQVPGRPARRPSANHLLSKPVSHTPSKIPPSRLASGRSSSKKPSPNAVSRIMGAKPLRPASHSVGHVGGLRATASGSSVRKPKVPSRFAARPLGTHGSSKSSPGRSQTRLRTQSRPTTNGPSTKRPMTGSASKGSSTNRSGKRPGPNHPASRPATRPSAKTSHSLKPVTRLTGTKPHVPGRPARRPSANHPLLRPVTRPAAHASSKKPSARPVSRITAKKPHSRPPTRPAAKQVGHAGGSRGTASRPNTGRTKVSSRPSVRPSVQKVAPRPIARPASRPVSRPAAKRPLTKPASRLPAKRPAKPAVHSTLSKATAKRPPAKPVAHNVAKKPISRPLQSTSPSSSKLASQLKANAVQAKRPSPKSKPQGPLKKTPPKIGRPSGKGRH</sequence>
<comment type="caution">
    <text evidence="3">The sequence shown here is derived from an EMBL/GenBank/DDBJ whole genome shotgun (WGS) entry which is preliminary data.</text>
</comment>
<feature type="compositionally biased region" description="Polar residues" evidence="1">
    <location>
        <begin position="506"/>
        <end position="517"/>
    </location>
</feature>
<dbReference type="InterPro" id="IPR024079">
    <property type="entry name" value="MetalloPept_cat_dom_sf"/>
</dbReference>
<feature type="region of interest" description="Disordered" evidence="1">
    <location>
        <begin position="28"/>
        <end position="48"/>
    </location>
</feature>
<evidence type="ECO:0008006" key="5">
    <source>
        <dbReference type="Google" id="ProtNLM"/>
    </source>
</evidence>
<name>A0AAD5V5Z3_9APHY</name>